<evidence type="ECO:0000313" key="2">
    <source>
        <dbReference type="Proteomes" id="UP001150603"/>
    </source>
</evidence>
<keyword evidence="2" id="KW-1185">Reference proteome</keyword>
<accession>A0ACC1J1C5</accession>
<evidence type="ECO:0000313" key="1">
    <source>
        <dbReference type="EMBL" id="KAJ1933682.1"/>
    </source>
</evidence>
<proteinExistence type="predicted"/>
<comment type="caution">
    <text evidence="1">The sequence shown here is derived from an EMBL/GenBank/DDBJ whole genome shotgun (WGS) entry which is preliminary data.</text>
</comment>
<reference evidence="1" key="1">
    <citation type="submission" date="2022-07" db="EMBL/GenBank/DDBJ databases">
        <title>Phylogenomic reconstructions and comparative analyses of Kickxellomycotina fungi.</title>
        <authorList>
            <person name="Reynolds N.K."/>
            <person name="Stajich J.E."/>
            <person name="Barry K."/>
            <person name="Grigoriev I.V."/>
            <person name="Crous P."/>
            <person name="Smith M.E."/>
        </authorList>
    </citation>
    <scope>NUCLEOTIDE SEQUENCE</scope>
    <source>
        <strain evidence="1">NRRL 5244</strain>
    </source>
</reference>
<organism evidence="1 2">
    <name type="scientific">Linderina macrospora</name>
    <dbReference type="NCBI Taxonomy" id="4868"/>
    <lineage>
        <taxon>Eukaryota</taxon>
        <taxon>Fungi</taxon>
        <taxon>Fungi incertae sedis</taxon>
        <taxon>Zoopagomycota</taxon>
        <taxon>Kickxellomycotina</taxon>
        <taxon>Kickxellomycetes</taxon>
        <taxon>Kickxellales</taxon>
        <taxon>Kickxellaceae</taxon>
        <taxon>Linderina</taxon>
    </lineage>
</organism>
<name>A0ACC1J1C5_9FUNG</name>
<protein>
    <submittedName>
        <fullName evidence="1">Uncharacterized protein</fullName>
    </submittedName>
</protein>
<dbReference type="Proteomes" id="UP001150603">
    <property type="component" value="Unassembled WGS sequence"/>
</dbReference>
<dbReference type="EMBL" id="JANBPW010004967">
    <property type="protein sequence ID" value="KAJ1933682.1"/>
    <property type="molecule type" value="Genomic_DNA"/>
</dbReference>
<gene>
    <name evidence="1" type="ORF">FBU59_005949</name>
</gene>
<sequence>MGLFSPKTASYDVDQVMARVKDLCQVWGEHGVVYKFAEDIQKSRWAKLVWNASFNTVSVVSGGNDTQEMLKNPNCKALIRSMMVEVYKLGETVTGGELPALNGRTGPDHVIEDTETRTVTVIPSMLMDFRGKRPMEHAVILRNPIELAKKHGVEVPHLETVYALLTMVEKGYMQ</sequence>